<evidence type="ECO:0000256" key="1">
    <source>
        <dbReference type="SAM" id="Phobius"/>
    </source>
</evidence>
<dbReference type="InterPro" id="IPR016907">
    <property type="entry name" value="UCP029033"/>
</dbReference>
<keyword evidence="1" id="KW-1133">Transmembrane helix</keyword>
<proteinExistence type="predicted"/>
<dbReference type="Proteomes" id="UP000013085">
    <property type="component" value="Unassembled WGS sequence"/>
</dbReference>
<reference evidence="2 3" key="1">
    <citation type="submission" date="2013-01" db="EMBL/GenBank/DDBJ databases">
        <title>The Genome Sequence of Clostridium clostridioforme 90A8.</title>
        <authorList>
            <consortium name="The Broad Institute Genome Sequencing Platform"/>
            <person name="Earl A."/>
            <person name="Ward D."/>
            <person name="Feldgarden M."/>
            <person name="Gevers D."/>
            <person name="Courvalin P."/>
            <person name="Lambert T."/>
            <person name="Walker B."/>
            <person name="Young S.K."/>
            <person name="Zeng Q."/>
            <person name="Gargeya S."/>
            <person name="Fitzgerald M."/>
            <person name="Haas B."/>
            <person name="Abouelleil A."/>
            <person name="Alvarado L."/>
            <person name="Arachchi H.M."/>
            <person name="Berlin A.M."/>
            <person name="Chapman S.B."/>
            <person name="Dewar J."/>
            <person name="Goldberg J."/>
            <person name="Griggs A."/>
            <person name="Gujja S."/>
            <person name="Hansen M."/>
            <person name="Howarth C."/>
            <person name="Imamovic A."/>
            <person name="Larimer J."/>
            <person name="McCowan C."/>
            <person name="Murphy C."/>
            <person name="Neiman D."/>
            <person name="Pearson M."/>
            <person name="Priest M."/>
            <person name="Roberts A."/>
            <person name="Saif S."/>
            <person name="Shea T."/>
            <person name="Sisk P."/>
            <person name="Sykes S."/>
            <person name="Wortman J."/>
            <person name="Nusbaum C."/>
            <person name="Birren B."/>
        </authorList>
    </citation>
    <scope>NUCLEOTIDE SEQUENCE [LARGE SCALE GENOMIC DNA]</scope>
    <source>
        <strain evidence="2 3">90A8</strain>
    </source>
</reference>
<keyword evidence="1" id="KW-0812">Transmembrane</keyword>
<dbReference type="EMBL" id="AGYR01000030">
    <property type="protein sequence ID" value="ENZ13600.1"/>
    <property type="molecule type" value="Genomic_DNA"/>
</dbReference>
<accession>A0A0E2HNB4</accession>
<evidence type="ECO:0008006" key="4">
    <source>
        <dbReference type="Google" id="ProtNLM"/>
    </source>
</evidence>
<dbReference type="InterPro" id="IPR007497">
    <property type="entry name" value="SIMPL/DUF541"/>
</dbReference>
<protein>
    <recommendedName>
        <fullName evidence="4">SIMPL domain-containing protein</fullName>
    </recommendedName>
</protein>
<dbReference type="PANTHER" id="PTHR34387">
    <property type="entry name" value="SLR1258 PROTEIN"/>
    <property type="match status" value="1"/>
</dbReference>
<dbReference type="GeneID" id="57961470"/>
<dbReference type="RefSeq" id="WP_002588291.1">
    <property type="nucleotide sequence ID" value="NZ_KB851022.1"/>
</dbReference>
<dbReference type="Gene3D" id="3.30.70.2970">
    <property type="entry name" value="Protein of unknown function (DUF541), domain 2"/>
    <property type="match status" value="1"/>
</dbReference>
<dbReference type="InterPro" id="IPR052022">
    <property type="entry name" value="26kDa_periplasmic_antigen"/>
</dbReference>
<dbReference type="HOGENOM" id="CLU_077423_0_0_9"/>
<dbReference type="PATRIC" id="fig|999408.3.peg.3026"/>
<sequence>MEENREKKEKTGFMAQGRSVLIAIIAALSAIICVSIFTGGLVDYKKSGGGSGITATGSASCDFESDLIVWRGSFSVHGNTPRDAYAIIKKDAELVRQYLKENQVAEDEMIFSSVNISQTYTSRYDDEGKYLGDEPDGYDLTQSLTVSSYDIDKVENISRDITKLIESGVEFESELPEYYYTKLDEVKLDLIEKATANAKERIDIMSAGSGAKAGKLLSAALGVFQITAKNSGSESYSYDGYLDTSSRYKTANITVRLNYAAE</sequence>
<dbReference type="Pfam" id="PF04402">
    <property type="entry name" value="SIMPL"/>
    <property type="match status" value="1"/>
</dbReference>
<evidence type="ECO:0000313" key="3">
    <source>
        <dbReference type="Proteomes" id="UP000013085"/>
    </source>
</evidence>
<feature type="transmembrane region" description="Helical" evidence="1">
    <location>
        <begin position="20"/>
        <end position="42"/>
    </location>
</feature>
<dbReference type="AlphaFoldDB" id="A0A0E2HNB4"/>
<gene>
    <name evidence="2" type="ORF">HMPREF1090_02804</name>
</gene>
<organism evidence="2 3">
    <name type="scientific">[Clostridium] clostridioforme 90A8</name>
    <dbReference type="NCBI Taxonomy" id="999408"/>
    <lineage>
        <taxon>Bacteria</taxon>
        <taxon>Bacillati</taxon>
        <taxon>Bacillota</taxon>
        <taxon>Clostridia</taxon>
        <taxon>Lachnospirales</taxon>
        <taxon>Lachnospiraceae</taxon>
        <taxon>Enterocloster</taxon>
    </lineage>
</organism>
<name>A0A0E2HNB4_9FIRM</name>
<dbReference type="PIRSF" id="PIRSF029033">
    <property type="entry name" value="UCP029033"/>
    <property type="match status" value="1"/>
</dbReference>
<comment type="caution">
    <text evidence="2">The sequence shown here is derived from an EMBL/GenBank/DDBJ whole genome shotgun (WGS) entry which is preliminary data.</text>
</comment>
<evidence type="ECO:0000313" key="2">
    <source>
        <dbReference type="EMBL" id="ENZ13600.1"/>
    </source>
</evidence>
<dbReference type="GO" id="GO:0006974">
    <property type="term" value="P:DNA damage response"/>
    <property type="evidence" value="ECO:0007669"/>
    <property type="project" value="TreeGrafter"/>
</dbReference>
<dbReference type="PANTHER" id="PTHR34387:SF2">
    <property type="entry name" value="SLR1258 PROTEIN"/>
    <property type="match status" value="1"/>
</dbReference>
<keyword evidence="1" id="KW-0472">Membrane</keyword>